<dbReference type="FunFam" id="3.80.10.10:FF:001164">
    <property type="entry name" value="GH01279p"/>
    <property type="match status" value="1"/>
</dbReference>
<accession>A0A9N9WE92</accession>
<feature type="signal peptide" evidence="3">
    <location>
        <begin position="1"/>
        <end position="24"/>
    </location>
</feature>
<dbReference type="OrthoDB" id="27267at2759"/>
<dbReference type="SUPFAM" id="SSF52058">
    <property type="entry name" value="L domain-like"/>
    <property type="match status" value="1"/>
</dbReference>
<dbReference type="PROSITE" id="PS51450">
    <property type="entry name" value="LRR"/>
    <property type="match status" value="2"/>
</dbReference>
<dbReference type="Gene3D" id="3.80.10.10">
    <property type="entry name" value="Ribonuclease Inhibitor"/>
    <property type="match status" value="2"/>
</dbReference>
<reference evidence="4" key="1">
    <citation type="submission" date="2021-12" db="EMBL/GenBank/DDBJ databases">
        <authorList>
            <person name="King R."/>
        </authorList>
    </citation>
    <scope>NUCLEOTIDE SEQUENCE</scope>
</reference>
<dbReference type="SMART" id="SM00369">
    <property type="entry name" value="LRR_TYP"/>
    <property type="match status" value="8"/>
</dbReference>
<feature type="chain" id="PRO_5040431080" description="Connectin-like" evidence="3">
    <location>
        <begin position="25"/>
        <end position="492"/>
    </location>
</feature>
<gene>
    <name evidence="4" type="ORF">DIATSA_LOCUS6131</name>
</gene>
<sequence length="492" mass="56231">MEQVTKYLIIIASLMTVKLTVTESKNDTKPKIDRRYYHAPLFINVCDIKDRRSKVHCYCDSTKPKMATKADCWVFGGGIAEDDPIWPSFSSQSEIEDLMFNVRSDDALTFIPAKAVVRLDNLKYLSIQFASINNIPPYAFTNSSTIKQIVLKVNKITTLEKHSFAQMMMLSNLSLEENSISELRRDVFFNLPNLHILNLSNNNLSLIHEGCFKHLNNLIELRLDNNLISVITKETLEGLENLSRLNLRHNKLTMIGNLAFSETWSLKELMLDNNAIEYISDRAFGGLTQLTKLTLSNNRLTAFYEDILEDIRSLIVLDLRDNLLDTISYEAVRPVIENDKSVSAAVYLDGNPLNCNCRLSWIYALRNETKDNTLKYALEKVSCILDPVPDRLSNSEEDIENDKVNVLSDDSYDYYDKNVEYENEAKVKNTEKKLIDIPLETLPCPKEIMQSIEESYGHPVQNEIRLKAFSSANRIAANSILTSILMKIMLKL</sequence>
<organism evidence="4 5">
    <name type="scientific">Diatraea saccharalis</name>
    <name type="common">sugarcane borer</name>
    <dbReference type="NCBI Taxonomy" id="40085"/>
    <lineage>
        <taxon>Eukaryota</taxon>
        <taxon>Metazoa</taxon>
        <taxon>Ecdysozoa</taxon>
        <taxon>Arthropoda</taxon>
        <taxon>Hexapoda</taxon>
        <taxon>Insecta</taxon>
        <taxon>Pterygota</taxon>
        <taxon>Neoptera</taxon>
        <taxon>Endopterygota</taxon>
        <taxon>Lepidoptera</taxon>
        <taxon>Glossata</taxon>
        <taxon>Ditrysia</taxon>
        <taxon>Pyraloidea</taxon>
        <taxon>Crambidae</taxon>
        <taxon>Crambinae</taxon>
        <taxon>Diatraea</taxon>
    </lineage>
</organism>
<evidence type="ECO:0000256" key="1">
    <source>
        <dbReference type="ARBA" id="ARBA00022614"/>
    </source>
</evidence>
<evidence type="ECO:0000256" key="2">
    <source>
        <dbReference type="ARBA" id="ARBA00022737"/>
    </source>
</evidence>
<dbReference type="AlphaFoldDB" id="A0A9N9WE92"/>
<keyword evidence="5" id="KW-1185">Reference proteome</keyword>
<dbReference type="InterPro" id="IPR001611">
    <property type="entry name" value="Leu-rich_rpt"/>
</dbReference>
<dbReference type="InterPro" id="IPR003591">
    <property type="entry name" value="Leu-rich_rpt_typical-subtyp"/>
</dbReference>
<keyword evidence="2" id="KW-0677">Repeat</keyword>
<keyword evidence="1" id="KW-0433">Leucine-rich repeat</keyword>
<dbReference type="Proteomes" id="UP001153714">
    <property type="component" value="Chromosome 19"/>
</dbReference>
<proteinExistence type="predicted"/>
<keyword evidence="3" id="KW-0732">Signal</keyword>
<evidence type="ECO:0008006" key="6">
    <source>
        <dbReference type="Google" id="ProtNLM"/>
    </source>
</evidence>
<name>A0A9N9WE92_9NEOP</name>
<dbReference type="EMBL" id="OU893350">
    <property type="protein sequence ID" value="CAG9788318.1"/>
    <property type="molecule type" value="Genomic_DNA"/>
</dbReference>
<dbReference type="InterPro" id="IPR032675">
    <property type="entry name" value="LRR_dom_sf"/>
</dbReference>
<evidence type="ECO:0000313" key="5">
    <source>
        <dbReference type="Proteomes" id="UP001153714"/>
    </source>
</evidence>
<protein>
    <recommendedName>
        <fullName evidence="6">Connectin-like</fullName>
    </recommendedName>
</protein>
<dbReference type="Pfam" id="PF13855">
    <property type="entry name" value="LRR_8"/>
    <property type="match status" value="2"/>
</dbReference>
<dbReference type="PANTHER" id="PTHR24366">
    <property type="entry name" value="IG(IMMUNOGLOBULIN) AND LRR(LEUCINE RICH REPEAT) DOMAINS"/>
    <property type="match status" value="1"/>
</dbReference>
<evidence type="ECO:0000313" key="4">
    <source>
        <dbReference type="EMBL" id="CAG9788318.1"/>
    </source>
</evidence>
<reference evidence="4" key="2">
    <citation type="submission" date="2022-10" db="EMBL/GenBank/DDBJ databases">
        <authorList>
            <consortium name="ENA_rothamsted_submissions"/>
            <consortium name="culmorum"/>
            <person name="King R."/>
        </authorList>
    </citation>
    <scope>NUCLEOTIDE SEQUENCE</scope>
</reference>
<evidence type="ECO:0000256" key="3">
    <source>
        <dbReference type="SAM" id="SignalP"/>
    </source>
</evidence>